<dbReference type="PANTHER" id="PTHR24223">
    <property type="entry name" value="ATP-BINDING CASSETTE SUB-FAMILY C"/>
    <property type="match status" value="1"/>
</dbReference>
<feature type="transmembrane region" description="Helical" evidence="11">
    <location>
        <begin position="323"/>
        <end position="343"/>
    </location>
</feature>
<dbReference type="InterPro" id="IPR003593">
    <property type="entry name" value="AAA+_ATPase"/>
</dbReference>
<dbReference type="GO" id="GO:0016020">
    <property type="term" value="C:membrane"/>
    <property type="evidence" value="ECO:0007669"/>
    <property type="project" value="UniProtKB-SubCell"/>
</dbReference>
<dbReference type="SUPFAM" id="SSF53474">
    <property type="entry name" value="alpha/beta-Hydrolases"/>
    <property type="match status" value="1"/>
</dbReference>
<dbReference type="InterPro" id="IPR011527">
    <property type="entry name" value="ABC1_TM_dom"/>
</dbReference>
<feature type="domain" description="ABC transporter" evidence="12">
    <location>
        <begin position="1185"/>
        <end position="1446"/>
    </location>
</feature>
<keyword evidence="15" id="KW-1185">Reference proteome</keyword>
<keyword evidence="9 11" id="KW-0472">Membrane</keyword>
<dbReference type="Pfam" id="PF00005">
    <property type="entry name" value="ABC_tran"/>
    <property type="match status" value="2"/>
</dbReference>
<dbReference type="InterPro" id="IPR050173">
    <property type="entry name" value="ABC_transporter_C-like"/>
</dbReference>
<dbReference type="Pfam" id="PF00664">
    <property type="entry name" value="ABC_membrane"/>
    <property type="match status" value="2"/>
</dbReference>
<dbReference type="SUPFAM" id="SSF52540">
    <property type="entry name" value="P-loop containing nucleoside triphosphate hydrolases"/>
    <property type="match status" value="2"/>
</dbReference>
<evidence type="ECO:0000256" key="2">
    <source>
        <dbReference type="ARBA" id="ARBA00009726"/>
    </source>
</evidence>
<evidence type="ECO:0000256" key="7">
    <source>
        <dbReference type="ARBA" id="ARBA00022989"/>
    </source>
</evidence>
<evidence type="ECO:0000256" key="11">
    <source>
        <dbReference type="SAM" id="Phobius"/>
    </source>
</evidence>
<dbReference type="PROSITE" id="PS50929">
    <property type="entry name" value="ABC_TM1F"/>
    <property type="match status" value="2"/>
</dbReference>
<keyword evidence="3" id="KW-0813">Transport</keyword>
<dbReference type="STRING" id="2282107.A0A286UA08"/>
<evidence type="ECO:0000313" key="14">
    <source>
        <dbReference type="EMBL" id="PAV16399.1"/>
    </source>
</evidence>
<comment type="similarity">
    <text evidence="2">Belongs to the ABC transporter superfamily. ABCC family. Conjugate transporter (TC 3.A.1.208) subfamily.</text>
</comment>
<feature type="domain" description="ABC transmembrane type-1" evidence="13">
    <location>
        <begin position="206"/>
        <end position="489"/>
    </location>
</feature>
<dbReference type="FunFam" id="1.20.1560.10:FF:000061">
    <property type="entry name" value="ATP-binding cassette transporter YOR1"/>
    <property type="match status" value="1"/>
</dbReference>
<dbReference type="InterPro" id="IPR029058">
    <property type="entry name" value="AB_hydrolase_fold"/>
</dbReference>
<dbReference type="Pfam" id="PF00135">
    <property type="entry name" value="COesterase"/>
    <property type="match status" value="1"/>
</dbReference>
<feature type="transmembrane region" description="Helical" evidence="11">
    <location>
        <begin position="433"/>
        <end position="451"/>
    </location>
</feature>
<dbReference type="Gene3D" id="3.40.50.1820">
    <property type="entry name" value="alpha/beta hydrolase"/>
    <property type="match status" value="1"/>
</dbReference>
<feature type="transmembrane region" description="Helical" evidence="11">
    <location>
        <begin position="457"/>
        <end position="474"/>
    </location>
</feature>
<dbReference type="InParanoid" id="A0A286UA08"/>
<feature type="transmembrane region" description="Helical" evidence="11">
    <location>
        <begin position="978"/>
        <end position="997"/>
    </location>
</feature>
<dbReference type="CDD" id="cd03244">
    <property type="entry name" value="ABCC_MRP_domain2"/>
    <property type="match status" value="1"/>
</dbReference>
<dbReference type="EMBL" id="NBII01000008">
    <property type="protein sequence ID" value="PAV16399.1"/>
    <property type="molecule type" value="Genomic_DNA"/>
</dbReference>
<dbReference type="CDD" id="cd18597">
    <property type="entry name" value="ABC_6TM_YOR1_D1_like"/>
    <property type="match status" value="1"/>
</dbReference>
<dbReference type="FunFam" id="1.20.1560.10:FF:000010">
    <property type="entry name" value="Multidrug resistance-associated ABC transporter"/>
    <property type="match status" value="1"/>
</dbReference>
<dbReference type="PANTHER" id="PTHR24223:SF456">
    <property type="entry name" value="MULTIDRUG RESISTANCE-ASSOCIATED PROTEIN LETHAL(2)03659"/>
    <property type="match status" value="1"/>
</dbReference>
<dbReference type="CDD" id="cd18606">
    <property type="entry name" value="ABC_6TM_YOR1_D2_like"/>
    <property type="match status" value="1"/>
</dbReference>
<dbReference type="GO" id="GO:0005524">
    <property type="term" value="F:ATP binding"/>
    <property type="evidence" value="ECO:0007669"/>
    <property type="project" value="UniProtKB-KW"/>
</dbReference>
<dbReference type="InterPro" id="IPR027417">
    <property type="entry name" value="P-loop_NTPase"/>
</dbReference>
<evidence type="ECO:0000256" key="6">
    <source>
        <dbReference type="ARBA" id="ARBA00022840"/>
    </source>
</evidence>
<feature type="domain" description="ABC transporter" evidence="12">
    <location>
        <begin position="561"/>
        <end position="783"/>
    </location>
</feature>
<keyword evidence="4 11" id="KW-0812">Transmembrane</keyword>
<dbReference type="Proteomes" id="UP000217199">
    <property type="component" value="Unassembled WGS sequence"/>
</dbReference>
<evidence type="ECO:0000256" key="5">
    <source>
        <dbReference type="ARBA" id="ARBA00022741"/>
    </source>
</evidence>
<dbReference type="Gene3D" id="3.40.50.300">
    <property type="entry name" value="P-loop containing nucleotide triphosphate hydrolases"/>
    <property type="match status" value="2"/>
</dbReference>
<evidence type="ECO:0000256" key="3">
    <source>
        <dbReference type="ARBA" id="ARBA00022448"/>
    </source>
</evidence>
<dbReference type="FunFam" id="3.40.50.300:FF:000565">
    <property type="entry name" value="ABC bile acid transporter"/>
    <property type="match status" value="1"/>
</dbReference>
<comment type="caution">
    <text evidence="14">The sequence shown here is derived from an EMBL/GenBank/DDBJ whole genome shotgun (WGS) entry which is preliminary data.</text>
</comment>
<feature type="transmembrane region" description="Helical" evidence="11">
    <location>
        <begin position="1094"/>
        <end position="1114"/>
    </location>
</feature>
<feature type="transmembrane region" description="Helical" evidence="11">
    <location>
        <begin position="243"/>
        <end position="263"/>
    </location>
</feature>
<evidence type="ECO:0000256" key="8">
    <source>
        <dbReference type="ARBA" id="ARBA00023026"/>
    </source>
</evidence>
<dbReference type="InterPro" id="IPR036640">
    <property type="entry name" value="ABC1_TM_sf"/>
</dbReference>
<evidence type="ECO:0000256" key="4">
    <source>
        <dbReference type="ARBA" id="ARBA00022692"/>
    </source>
</evidence>
<feature type="region of interest" description="Disordered" evidence="10">
    <location>
        <begin position="1"/>
        <end position="28"/>
    </location>
</feature>
<feature type="domain" description="ABC transmembrane type-1" evidence="13">
    <location>
        <begin position="870"/>
        <end position="1145"/>
    </location>
</feature>
<keyword evidence="5" id="KW-0547">Nucleotide-binding</keyword>
<organism evidence="14 15">
    <name type="scientific">Pyrrhoderma noxium</name>
    <dbReference type="NCBI Taxonomy" id="2282107"/>
    <lineage>
        <taxon>Eukaryota</taxon>
        <taxon>Fungi</taxon>
        <taxon>Dikarya</taxon>
        <taxon>Basidiomycota</taxon>
        <taxon>Agaricomycotina</taxon>
        <taxon>Agaricomycetes</taxon>
        <taxon>Hymenochaetales</taxon>
        <taxon>Hymenochaetaceae</taxon>
        <taxon>Pyrrhoderma</taxon>
    </lineage>
</organism>
<dbReference type="InterPro" id="IPR002018">
    <property type="entry name" value="CarbesteraseB"/>
</dbReference>
<feature type="compositionally biased region" description="Basic and acidic residues" evidence="10">
    <location>
        <begin position="551"/>
        <end position="564"/>
    </location>
</feature>
<keyword evidence="7 11" id="KW-1133">Transmembrane helix</keyword>
<feature type="compositionally biased region" description="Basic and acidic residues" evidence="10">
    <location>
        <begin position="783"/>
        <end position="793"/>
    </location>
</feature>
<dbReference type="OrthoDB" id="6500128at2759"/>
<dbReference type="PROSITE" id="PS00211">
    <property type="entry name" value="ABC_TRANSPORTER_1"/>
    <property type="match status" value="2"/>
</dbReference>
<dbReference type="SUPFAM" id="SSF90123">
    <property type="entry name" value="ABC transporter transmembrane region"/>
    <property type="match status" value="2"/>
</dbReference>
<dbReference type="InterPro" id="IPR017871">
    <property type="entry name" value="ABC_transporter-like_CS"/>
</dbReference>
<dbReference type="CDD" id="cd03250">
    <property type="entry name" value="ABCC_MRP_domain1"/>
    <property type="match status" value="1"/>
</dbReference>
<dbReference type="PROSITE" id="PS50893">
    <property type="entry name" value="ABC_TRANSPORTER_2"/>
    <property type="match status" value="2"/>
</dbReference>
<keyword evidence="6" id="KW-0067">ATP-binding</keyword>
<keyword evidence="8" id="KW-0843">Virulence</keyword>
<sequence>MSESGEKGTQNTEVDEKGTDSVLPSKKGRSNDFRIKQLDIGTVENAVYRKNWWQIWLPKDPPPPPRDSIDDAPEIPITHASIISKLTYSWITDMMILGYQRTLQVTDLWKLDPSRESGFLSVKLDSAWARRNRVAEEWNQRLAKGEVKPGLYRRLKWRVKALSGKGREASYSERRNSLEKEWREVSGRIEPSLAWSLNDIFGWHFWAGGLFKVVGDTAQLTSPLLVKSIINFTKSSSHSRTEIGHGVGMAIGLFILTVTASICQHQFFWRSMSTGVLARAALIGSIYKRGVALTPKSRTKVNNAALVNHISTDVSRIDMCSQWFHAAWTAPIQIIICMIILLVQLGPSALAGFALFLLMIPIQERLMSYQHSRRKKANKWTDQRANIILEVLGGMRVVKYFSYEISFLKRIYDVRSKELEGVHAIQFIQAANIAMSISVPVLAATLAFIAYTKTSDAFDVAIIFSSLALFRMLGQPLMFLPRALASIADAQSALKRLRIVFEADLLTGNTLTIDPQLDVAVDVVNAEFEWEEVVQQVSLGGSGKKGKGGKGNRDKDSKSKIKVEPEKKPDTLPFKVKDINIKIPRGQLTAVVGPVGSGKSSLLLGLIGEMRKVKGTVKFGGRVSYCSQSAWIQNATLRDNILFGQEFDSDRYWTVIEKASLLPDLQVLPDGDLTEIGEKGINLSGGQKQRINIARALYYNADVIILDDPLSAVDAHVGKALFTDAIVDMLQSHGKTVISVTHALHFLSQCDYIYTVASGRIGEHGTFDDLMARGGEFARLSREFGGEQERKEEEEKEEEAVDGVDEKNKGSVITTTKTDMKSELELKNVVGKGTLEGRLMVKETRSTGAIPWRVYVAYMKAGKGYLTLPLVLLAMIAMQGAAIVNSYTLVWWEGNTFDRPFSFYQIIYAMLGIAQSIFTLLLGYGMDVLSIFASRALHHNAIHNIFYAPMSFFDTTPLGRILGIFGKDIDTIDNQLSISMRLFVLILSSVIGSIVIITILLPYFLIVAFFVVFGYSYFAGFYRASAREMKRLDSLLRSVLYSHFSESLTGLATIRSYGEVDRFLKDNQFYIDLEDRALFLTITNQRWMAIRLDIMGGLVTFIIAIFAVASVSGINAAQVGLVLTYTTSLVQLGGFVTRQYAEVENYMNSVERVVHYSEGNLIAQEAPHEVPEKKPDSSWPKSGQISFENITMGYRPGLPNVLKGISMDVKGGEKIGVVGRTGAGKSSLMLALFRIVELNSGKITIDGIDISEIGLKDLRSKISIIPQDPLLFSGTIRSNLDPFGLYDDARLWDALRRAYLVESNNQTELDKTLEGTVDDDQTSLHVPGTVTPASRFNLDTIIESEGANLSVGERSLLSLARALVKDCNIVVLDEATASVDLETDSKIQHTIKSEFGDRTLLCIAHRLRTILSYDRILVLDSGHIAEFDSPAALFRKGGIFHALEDPDHDPLLVSTTSGPVLGFLDVSTIPTAPLRKWLGVRFAQDTSGANRWRPPQPYTTGTVFNATEFGPACLQGRVNGGNGTSIQSEDCLRINVIAPVGAKDLPIYVYSYGGGFDSGSSSDPKIDGSYLAGKGVVFASYNYRLSLWGFPHAKEIEDEGVTQNFGLLDTRAAVEWIRDNAHAFGGNSTKIVLGGESVGAEMTNFYMSAWPDDPIIRGAVMQSADTSQPQWQVGNQLQVFSERLSCPTGDGQLDCLREKNGTELQKVLLDSGNQFQPVIDNITIFKDYVKQTREGRTARIPLLIGTNKDEGTLIVNSEPTAFTNETAYLLSNNLNFPFANITEVLGLYQSPSEEYPSIYNATAAIWRDAHMLCLAHNLGEWRTEALKQNVWRYRFDLVASNLNSQGSAIGTFHGEDIRFVMGTMDNIADNPPFIPASPFEREVSAYMVEAWTNFIKEPSLGPRLQGWIRYNPNNSDTLAILGISNTSATKGNHFVIDRTCEYWNQILPIYPQTFPECGNWTC</sequence>
<dbReference type="SMART" id="SM00382">
    <property type="entry name" value="AAA"/>
    <property type="match status" value="2"/>
</dbReference>
<evidence type="ECO:0000256" key="9">
    <source>
        <dbReference type="ARBA" id="ARBA00023136"/>
    </source>
</evidence>
<feature type="transmembrane region" description="Helical" evidence="11">
    <location>
        <begin position="1003"/>
        <end position="1022"/>
    </location>
</feature>
<accession>A0A286UA08</accession>
<proteinExistence type="inferred from homology"/>
<reference evidence="14 15" key="1">
    <citation type="journal article" date="2017" name="Mol. Ecol.">
        <title>Comparative and population genomic landscape of Phellinus noxius: A hypervariable fungus causing root rot in trees.</title>
        <authorList>
            <person name="Chung C.L."/>
            <person name="Lee T.J."/>
            <person name="Akiba M."/>
            <person name="Lee H.H."/>
            <person name="Kuo T.H."/>
            <person name="Liu D."/>
            <person name="Ke H.M."/>
            <person name="Yokoi T."/>
            <person name="Roa M.B."/>
            <person name="Lu M.J."/>
            <person name="Chang Y.Y."/>
            <person name="Ann P.J."/>
            <person name="Tsai J.N."/>
            <person name="Chen C.Y."/>
            <person name="Tzean S.S."/>
            <person name="Ota Y."/>
            <person name="Hattori T."/>
            <person name="Sahashi N."/>
            <person name="Liou R.F."/>
            <person name="Kikuchi T."/>
            <person name="Tsai I.J."/>
        </authorList>
    </citation>
    <scope>NUCLEOTIDE SEQUENCE [LARGE SCALE GENOMIC DNA]</scope>
    <source>
        <strain evidence="14 15">FFPRI411160</strain>
    </source>
</reference>
<dbReference type="GO" id="GO:0016887">
    <property type="term" value="F:ATP hydrolysis activity"/>
    <property type="evidence" value="ECO:0007669"/>
    <property type="project" value="InterPro"/>
</dbReference>
<feature type="transmembrane region" description="Helical" evidence="11">
    <location>
        <begin position="865"/>
        <end position="883"/>
    </location>
</feature>
<dbReference type="InterPro" id="IPR003439">
    <property type="entry name" value="ABC_transporter-like_ATP-bd"/>
</dbReference>
<feature type="transmembrane region" description="Helical" evidence="11">
    <location>
        <begin position="349"/>
        <end position="366"/>
    </location>
</feature>
<dbReference type="FunFam" id="3.40.50.300:FF:000997">
    <property type="entry name" value="Multidrug resistance-associated protein 1"/>
    <property type="match status" value="1"/>
</dbReference>
<feature type="region of interest" description="Disordered" evidence="10">
    <location>
        <begin position="539"/>
        <end position="564"/>
    </location>
</feature>
<name>A0A286UA08_9AGAM</name>
<gene>
    <name evidence="14" type="ORF">PNOK_0801900</name>
</gene>
<feature type="transmembrane region" description="Helical" evidence="11">
    <location>
        <begin position="903"/>
        <end position="925"/>
    </location>
</feature>
<protein>
    <submittedName>
        <fullName evidence="14">ABC</fullName>
    </submittedName>
</protein>
<feature type="compositionally biased region" description="Acidic residues" evidence="10">
    <location>
        <begin position="794"/>
        <end position="803"/>
    </location>
</feature>
<comment type="subcellular location">
    <subcellularLocation>
        <location evidence="1">Membrane</location>
        <topology evidence="1">Multi-pass membrane protein</topology>
    </subcellularLocation>
</comment>
<evidence type="ECO:0000259" key="13">
    <source>
        <dbReference type="PROSITE" id="PS50929"/>
    </source>
</evidence>
<evidence type="ECO:0000256" key="10">
    <source>
        <dbReference type="SAM" id="MobiDB-lite"/>
    </source>
</evidence>
<evidence type="ECO:0000256" key="1">
    <source>
        <dbReference type="ARBA" id="ARBA00004141"/>
    </source>
</evidence>
<evidence type="ECO:0000259" key="12">
    <source>
        <dbReference type="PROSITE" id="PS50893"/>
    </source>
</evidence>
<feature type="region of interest" description="Disordered" evidence="10">
    <location>
        <begin position="783"/>
        <end position="806"/>
    </location>
</feature>
<dbReference type="Gene3D" id="1.20.1560.10">
    <property type="entry name" value="ABC transporter type 1, transmembrane domain"/>
    <property type="match status" value="2"/>
</dbReference>
<evidence type="ECO:0000313" key="15">
    <source>
        <dbReference type="Proteomes" id="UP000217199"/>
    </source>
</evidence>
<dbReference type="GO" id="GO:0140359">
    <property type="term" value="F:ABC-type transporter activity"/>
    <property type="evidence" value="ECO:0007669"/>
    <property type="project" value="InterPro"/>
</dbReference>